<dbReference type="Proteomes" id="UP000077667">
    <property type="component" value="Chromosome"/>
</dbReference>
<keyword evidence="2" id="KW-1185">Reference proteome</keyword>
<proteinExistence type="predicted"/>
<dbReference type="KEGG" id="nia:A8C56_19965"/>
<dbReference type="Pfam" id="PF19458">
    <property type="entry name" value="DUF5995"/>
    <property type="match status" value="1"/>
</dbReference>
<reference evidence="1 2" key="1">
    <citation type="submission" date="2016-05" db="EMBL/GenBank/DDBJ databases">
        <title>Niabella ginsenosidivorans BS26 whole genome sequencing.</title>
        <authorList>
            <person name="Im W.T."/>
            <person name="Siddiqi M.Z."/>
        </authorList>
    </citation>
    <scope>NUCLEOTIDE SEQUENCE [LARGE SCALE GENOMIC DNA]</scope>
    <source>
        <strain evidence="1 2">BS26</strain>
    </source>
</reference>
<evidence type="ECO:0000313" key="1">
    <source>
        <dbReference type="EMBL" id="ANH82960.1"/>
    </source>
</evidence>
<dbReference type="AlphaFoldDB" id="A0A1A9I8D4"/>
<name>A0A1A9I8D4_9BACT</name>
<dbReference type="InterPro" id="IPR046037">
    <property type="entry name" value="DUF5995"/>
</dbReference>
<dbReference type="EMBL" id="CP015772">
    <property type="protein sequence ID" value="ANH82960.1"/>
    <property type="molecule type" value="Genomic_DNA"/>
</dbReference>
<protein>
    <submittedName>
        <fullName evidence="1">Uncharacterized protein</fullName>
    </submittedName>
</protein>
<organism evidence="1 2">
    <name type="scientific">Niabella ginsenosidivorans</name>
    <dbReference type="NCBI Taxonomy" id="1176587"/>
    <lineage>
        <taxon>Bacteria</taxon>
        <taxon>Pseudomonadati</taxon>
        <taxon>Bacteroidota</taxon>
        <taxon>Chitinophagia</taxon>
        <taxon>Chitinophagales</taxon>
        <taxon>Chitinophagaceae</taxon>
        <taxon>Niabella</taxon>
    </lineage>
</organism>
<dbReference type="STRING" id="1176587.A8C56_19965"/>
<evidence type="ECO:0000313" key="2">
    <source>
        <dbReference type="Proteomes" id="UP000077667"/>
    </source>
</evidence>
<sequence>MVSLEKSISLVAATITDVVSLLDQIIANCILKASRTGYFAALYRKMTIGVQEGIGNGVFDDGSRMETLDVVFANRYLAAYNQFTNGEMPCKCWKTAFEAAVSDDLIVLQHLLLGMNAHINLDLAIAAAQISTPETIGSLYNDYLKINTIIAGFFKSVQSDLSKIAFPMRFIELVDPEQTNAVLNFSISKAREAAWANALLFCEAGNANETPLINTCDNVVDSVAQKILQPGAAASVLTNLVLRTEQKDVAQNIAFLNQD</sequence>
<accession>A0A1A9I8D4</accession>
<gene>
    <name evidence="1" type="ORF">A8C56_19965</name>
</gene>